<dbReference type="Gene3D" id="1.10.3860.10">
    <property type="entry name" value="Sodium:dicarboxylate symporter"/>
    <property type="match status" value="1"/>
</dbReference>
<feature type="transmembrane region" description="Helical" evidence="8">
    <location>
        <begin position="12"/>
        <end position="30"/>
    </location>
</feature>
<evidence type="ECO:0000256" key="2">
    <source>
        <dbReference type="ARBA" id="ARBA00022448"/>
    </source>
</evidence>
<evidence type="ECO:0000313" key="9">
    <source>
        <dbReference type="EMBL" id="MTT75167.1"/>
    </source>
</evidence>
<dbReference type="InterPro" id="IPR036458">
    <property type="entry name" value="Na:dicarbo_symporter_sf"/>
</dbReference>
<keyword evidence="3" id="KW-1003">Cell membrane</keyword>
<evidence type="ECO:0000256" key="8">
    <source>
        <dbReference type="SAM" id="Phobius"/>
    </source>
</evidence>
<sequence>MSTFLLNKKYLPHRVGVCFIIGIIAGLFFHDFSIWVKPAGDLFMNMIKMLIVPVIFFSVTSGIAAIGDVQRLKRIGSKVVIVYFLMTVIACIVGIVMVNITHPGVGFTLDNMQAFDTSKVKTPSFVNFLFDMVPVNIVDSMAKNQIMQMIFFTVLVGVALVSLGEKVAGVTKIFDQCASIIYKMLDIVMLYSPIGVLALMANTTAVFGPKLFGVLAKFVFTDWVGCLLIWFFFSGIVWLYTKVNYLEMCKSMIPIWVNTIATNSSAGTIPITLNVTTERLKVPMSIASFSIPLGATINLTGAALYKTILAFFVAEIYGLQLTIDQILMVIIISTIMSIAAPGIPGGGIVTGAIFLNLLGLPMDLMGPIAGMYRLIDMSHTTVNVSGDVLGTMLVAKNENIWTGEDFNKTLV</sequence>
<dbReference type="PANTHER" id="PTHR42865:SF7">
    <property type="entry name" value="PROTON_GLUTAMATE-ASPARTATE SYMPORTER"/>
    <property type="match status" value="1"/>
</dbReference>
<dbReference type="AlphaFoldDB" id="A0A3G9GRW2"/>
<dbReference type="GO" id="GO:0005886">
    <property type="term" value="C:plasma membrane"/>
    <property type="evidence" value="ECO:0007669"/>
    <property type="project" value="UniProtKB-SubCell"/>
</dbReference>
<proteinExistence type="predicted"/>
<keyword evidence="7 8" id="KW-0472">Membrane</keyword>
<comment type="caution">
    <text evidence="9">The sequence shown here is derived from an EMBL/GenBank/DDBJ whole genome shotgun (WGS) entry which is preliminary data.</text>
</comment>
<dbReference type="SUPFAM" id="SSF118215">
    <property type="entry name" value="Proton glutamate symport protein"/>
    <property type="match status" value="1"/>
</dbReference>
<evidence type="ECO:0000256" key="6">
    <source>
        <dbReference type="ARBA" id="ARBA00022989"/>
    </source>
</evidence>
<dbReference type="GO" id="GO:0006835">
    <property type="term" value="P:dicarboxylic acid transport"/>
    <property type="evidence" value="ECO:0007669"/>
    <property type="project" value="TreeGrafter"/>
</dbReference>
<keyword evidence="4 8" id="KW-0812">Transmembrane</keyword>
<dbReference type="PROSITE" id="PS00713">
    <property type="entry name" value="NA_DICARBOXYL_SYMP_1"/>
    <property type="match status" value="1"/>
</dbReference>
<dbReference type="OrthoDB" id="7778689at2"/>
<dbReference type="GO" id="GO:0015293">
    <property type="term" value="F:symporter activity"/>
    <property type="evidence" value="ECO:0007669"/>
    <property type="project" value="UniProtKB-KW"/>
</dbReference>
<dbReference type="Proteomes" id="UP000443070">
    <property type="component" value="Unassembled WGS sequence"/>
</dbReference>
<keyword evidence="11" id="KW-1185">Reference proteome</keyword>
<feature type="transmembrane region" description="Helical" evidence="8">
    <location>
        <begin position="349"/>
        <end position="369"/>
    </location>
</feature>
<dbReference type="Proteomes" id="UP000484547">
    <property type="component" value="Unassembled WGS sequence"/>
</dbReference>
<feature type="transmembrane region" description="Helical" evidence="8">
    <location>
        <begin position="326"/>
        <end position="343"/>
    </location>
</feature>
<dbReference type="InterPro" id="IPR001991">
    <property type="entry name" value="Na-dicarboxylate_symporter"/>
</dbReference>
<evidence type="ECO:0000256" key="5">
    <source>
        <dbReference type="ARBA" id="ARBA00022847"/>
    </source>
</evidence>
<dbReference type="EMBL" id="WNBW01000001">
    <property type="protein sequence ID" value="MTU03299.1"/>
    <property type="molecule type" value="Genomic_DNA"/>
</dbReference>
<dbReference type="PRINTS" id="PR00173">
    <property type="entry name" value="EDTRNSPORT"/>
</dbReference>
<evidence type="ECO:0000313" key="10">
    <source>
        <dbReference type="EMBL" id="MTU03299.1"/>
    </source>
</evidence>
<dbReference type="EMBL" id="WNBM01000001">
    <property type="protein sequence ID" value="MTT75167.1"/>
    <property type="molecule type" value="Genomic_DNA"/>
</dbReference>
<name>A0A3G9GRW2_9FIRM</name>
<keyword evidence="2" id="KW-0813">Transport</keyword>
<gene>
    <name evidence="9" type="ORF">GMD11_02650</name>
    <name evidence="10" type="ORF">GMD18_02650</name>
</gene>
<feature type="transmembrane region" description="Helical" evidence="8">
    <location>
        <begin position="42"/>
        <end position="67"/>
    </location>
</feature>
<evidence type="ECO:0000256" key="1">
    <source>
        <dbReference type="ARBA" id="ARBA00004651"/>
    </source>
</evidence>
<evidence type="ECO:0000313" key="12">
    <source>
        <dbReference type="Proteomes" id="UP000484547"/>
    </source>
</evidence>
<reference evidence="11 12" key="1">
    <citation type="journal article" date="2019" name="Nat. Med.">
        <title>A library of human gut bacterial isolates paired with longitudinal multiomics data enables mechanistic microbiome research.</title>
        <authorList>
            <person name="Poyet M."/>
            <person name="Groussin M."/>
            <person name="Gibbons S.M."/>
            <person name="Avila-Pacheco J."/>
            <person name="Jiang X."/>
            <person name="Kearney S.M."/>
            <person name="Perrotta A.R."/>
            <person name="Berdy B."/>
            <person name="Zhao S."/>
            <person name="Lieberman T.D."/>
            <person name="Swanson P.K."/>
            <person name="Smith M."/>
            <person name="Roesemann S."/>
            <person name="Alexander J.E."/>
            <person name="Rich S.A."/>
            <person name="Livny J."/>
            <person name="Vlamakis H."/>
            <person name="Clish C."/>
            <person name="Bullock K."/>
            <person name="Deik A."/>
            <person name="Scott J."/>
            <person name="Pierce K.A."/>
            <person name="Xavier R.J."/>
            <person name="Alm E.J."/>
        </authorList>
    </citation>
    <scope>NUCLEOTIDE SEQUENCE [LARGE SCALE GENOMIC DNA]</scope>
    <source>
        <strain evidence="9 12">BIOML-A13</strain>
        <strain evidence="10 11">BIOML-A3</strain>
    </source>
</reference>
<evidence type="ECO:0000313" key="11">
    <source>
        <dbReference type="Proteomes" id="UP000443070"/>
    </source>
</evidence>
<dbReference type="GeneID" id="49407169"/>
<feature type="transmembrane region" description="Helical" evidence="8">
    <location>
        <begin position="79"/>
        <end position="100"/>
    </location>
</feature>
<comment type="subcellular location">
    <subcellularLocation>
        <location evidence="1">Cell membrane</location>
        <topology evidence="1">Multi-pass membrane protein</topology>
    </subcellularLocation>
</comment>
<feature type="transmembrane region" description="Helical" evidence="8">
    <location>
        <begin position="146"/>
        <end position="164"/>
    </location>
</feature>
<dbReference type="RefSeq" id="WP_125669443.1">
    <property type="nucleotide sequence ID" value="NZ_AP019004.1"/>
</dbReference>
<evidence type="ECO:0000256" key="7">
    <source>
        <dbReference type="ARBA" id="ARBA00023136"/>
    </source>
</evidence>
<feature type="transmembrane region" description="Helical" evidence="8">
    <location>
        <begin position="220"/>
        <end position="241"/>
    </location>
</feature>
<feature type="transmembrane region" description="Helical" evidence="8">
    <location>
        <begin position="185"/>
        <end position="208"/>
    </location>
</feature>
<feature type="transmembrane region" description="Helical" evidence="8">
    <location>
        <begin position="253"/>
        <end position="273"/>
    </location>
</feature>
<protein>
    <submittedName>
        <fullName evidence="9">Cation:dicarboxylase symporter family transporter</fullName>
    </submittedName>
</protein>
<evidence type="ECO:0000256" key="4">
    <source>
        <dbReference type="ARBA" id="ARBA00022692"/>
    </source>
</evidence>
<dbReference type="PANTHER" id="PTHR42865">
    <property type="entry name" value="PROTON/GLUTAMATE-ASPARTATE SYMPORTER"/>
    <property type="match status" value="1"/>
</dbReference>
<keyword evidence="6 8" id="KW-1133">Transmembrane helix</keyword>
<dbReference type="Pfam" id="PF00375">
    <property type="entry name" value="SDF"/>
    <property type="match status" value="1"/>
</dbReference>
<organism evidence="9 12">
    <name type="scientific">Phascolarctobacterium faecium</name>
    <dbReference type="NCBI Taxonomy" id="33025"/>
    <lineage>
        <taxon>Bacteria</taxon>
        <taxon>Bacillati</taxon>
        <taxon>Bacillota</taxon>
        <taxon>Negativicutes</taxon>
        <taxon>Acidaminococcales</taxon>
        <taxon>Acidaminococcaceae</taxon>
        <taxon>Phascolarctobacterium</taxon>
    </lineage>
</organism>
<feature type="transmembrane region" description="Helical" evidence="8">
    <location>
        <begin position="293"/>
        <end position="314"/>
    </location>
</feature>
<accession>A0A3G9GRW2</accession>
<keyword evidence="5" id="KW-0769">Symport</keyword>
<evidence type="ECO:0000256" key="3">
    <source>
        <dbReference type="ARBA" id="ARBA00022475"/>
    </source>
</evidence>
<dbReference type="InterPro" id="IPR018107">
    <property type="entry name" value="Na-dicarboxylate_symporter_CS"/>
</dbReference>